<keyword evidence="1" id="KW-1133">Transmembrane helix</keyword>
<reference evidence="3" key="1">
    <citation type="submission" date="2019-07" db="EMBL/GenBank/DDBJ databases">
        <title>Arthrobacter KR32 sp. nov., isolated from mountain cheese made of cows milk.</title>
        <authorList>
            <person name="Flegler A."/>
        </authorList>
    </citation>
    <scope>NUCLEOTIDE SEQUENCE [LARGE SCALE GENOMIC DNA]</scope>
    <source>
        <strain evidence="3">KR32</strain>
    </source>
</reference>
<evidence type="ECO:0000313" key="2">
    <source>
        <dbReference type="EMBL" id="MPY12225.1"/>
    </source>
</evidence>
<name>A0A7X1NSK3_9MICC</name>
<comment type="caution">
    <text evidence="2">The sequence shown here is derived from an EMBL/GenBank/DDBJ whole genome shotgun (WGS) entry which is preliminary data.</text>
</comment>
<dbReference type="OrthoDB" id="4949803at2"/>
<feature type="transmembrane region" description="Helical" evidence="1">
    <location>
        <begin position="6"/>
        <end position="28"/>
    </location>
</feature>
<organism evidence="2 3">
    <name type="scientific">Arthrobacter bussei</name>
    <dbReference type="NCBI Taxonomy" id="2594179"/>
    <lineage>
        <taxon>Bacteria</taxon>
        <taxon>Bacillati</taxon>
        <taxon>Actinomycetota</taxon>
        <taxon>Actinomycetes</taxon>
        <taxon>Micrococcales</taxon>
        <taxon>Micrococcaceae</taxon>
        <taxon>Arthrobacter</taxon>
    </lineage>
</organism>
<sequence length="116" mass="12649">MNSMELIWFIAGFVALPIGVLVVGLLVLRREPDMQAWTRYLWMVGLAVIASVALMTMQGRLDAPSSAESTNLEVFYSLSLVLSLPGIVIIGGFWALIGRAATLERQTRADLPGNTQ</sequence>
<gene>
    <name evidence="2" type="ORF">FNH21_16145</name>
</gene>
<feature type="transmembrane region" description="Helical" evidence="1">
    <location>
        <begin position="40"/>
        <end position="59"/>
    </location>
</feature>
<dbReference type="AlphaFoldDB" id="A0A7X1NSK3"/>
<proteinExistence type="predicted"/>
<feature type="transmembrane region" description="Helical" evidence="1">
    <location>
        <begin position="74"/>
        <end position="97"/>
    </location>
</feature>
<dbReference type="EMBL" id="VJXX01000008">
    <property type="protein sequence ID" value="MPY12225.1"/>
    <property type="molecule type" value="Genomic_DNA"/>
</dbReference>
<dbReference type="RefSeq" id="WP_152817089.1">
    <property type="nucleotide sequence ID" value="NZ_VJXX01000008.1"/>
</dbReference>
<keyword evidence="3" id="KW-1185">Reference proteome</keyword>
<evidence type="ECO:0000256" key="1">
    <source>
        <dbReference type="SAM" id="Phobius"/>
    </source>
</evidence>
<keyword evidence="1" id="KW-0472">Membrane</keyword>
<evidence type="ECO:0000313" key="3">
    <source>
        <dbReference type="Proteomes" id="UP000326464"/>
    </source>
</evidence>
<protein>
    <submittedName>
        <fullName evidence="2">Uncharacterized protein</fullName>
    </submittedName>
</protein>
<keyword evidence="1" id="KW-0812">Transmembrane</keyword>
<accession>A0A7X1NSK3</accession>
<dbReference type="Proteomes" id="UP000326464">
    <property type="component" value="Unassembled WGS sequence"/>
</dbReference>